<feature type="domain" description="Glycosyltransferase 2-like" evidence="2">
    <location>
        <begin position="7"/>
        <end position="134"/>
    </location>
</feature>
<keyword evidence="4" id="KW-1185">Reference proteome</keyword>
<comment type="caution">
    <text evidence="3">The sequence shown here is derived from an EMBL/GenBank/DDBJ whole genome shotgun (WGS) entry which is preliminary data.</text>
</comment>
<comment type="similarity">
    <text evidence="1">Belongs to the glycosyltransferase 2 family. WaaE/KdtX subfamily.</text>
</comment>
<organism evidence="3 4">
    <name type="scientific">Hyunsoonleella rubra</name>
    <dbReference type="NCBI Taxonomy" id="1737062"/>
    <lineage>
        <taxon>Bacteria</taxon>
        <taxon>Pseudomonadati</taxon>
        <taxon>Bacteroidota</taxon>
        <taxon>Flavobacteriia</taxon>
        <taxon>Flavobacteriales</taxon>
        <taxon>Flavobacteriaceae</taxon>
    </lineage>
</organism>
<dbReference type="InterPro" id="IPR001173">
    <property type="entry name" value="Glyco_trans_2-like"/>
</dbReference>
<dbReference type="SUPFAM" id="SSF53448">
    <property type="entry name" value="Nucleotide-diphospho-sugar transferases"/>
    <property type="match status" value="1"/>
</dbReference>
<dbReference type="PANTHER" id="PTHR43630">
    <property type="entry name" value="POLY-BETA-1,6-N-ACETYL-D-GLUCOSAMINE SYNTHASE"/>
    <property type="match status" value="1"/>
</dbReference>
<dbReference type="Gene3D" id="3.90.550.10">
    <property type="entry name" value="Spore Coat Polysaccharide Biosynthesis Protein SpsA, Chain A"/>
    <property type="match status" value="1"/>
</dbReference>
<accession>A0ABW5T8X5</accession>
<gene>
    <name evidence="3" type="ORF">ACFSR8_05180</name>
</gene>
<dbReference type="RefSeq" id="WP_380289744.1">
    <property type="nucleotide sequence ID" value="NZ_JBHULY010000007.1"/>
</dbReference>
<evidence type="ECO:0000313" key="3">
    <source>
        <dbReference type="EMBL" id="MFD2725597.1"/>
    </source>
</evidence>
<dbReference type="PANTHER" id="PTHR43630:SF2">
    <property type="entry name" value="GLYCOSYLTRANSFERASE"/>
    <property type="match status" value="1"/>
</dbReference>
<keyword evidence="3" id="KW-0808">Transferase</keyword>
<evidence type="ECO:0000259" key="2">
    <source>
        <dbReference type="Pfam" id="PF00535"/>
    </source>
</evidence>
<evidence type="ECO:0000313" key="4">
    <source>
        <dbReference type="Proteomes" id="UP001597476"/>
    </source>
</evidence>
<dbReference type="Proteomes" id="UP001597476">
    <property type="component" value="Unassembled WGS sequence"/>
</dbReference>
<dbReference type="InterPro" id="IPR029044">
    <property type="entry name" value="Nucleotide-diphossugar_trans"/>
</dbReference>
<keyword evidence="3" id="KW-0328">Glycosyltransferase</keyword>
<dbReference type="GO" id="GO:0016757">
    <property type="term" value="F:glycosyltransferase activity"/>
    <property type="evidence" value="ECO:0007669"/>
    <property type="project" value="UniProtKB-KW"/>
</dbReference>
<dbReference type="EMBL" id="JBHULY010000007">
    <property type="protein sequence ID" value="MFD2725597.1"/>
    <property type="molecule type" value="Genomic_DNA"/>
</dbReference>
<reference evidence="4" key="1">
    <citation type="journal article" date="2019" name="Int. J. Syst. Evol. Microbiol.">
        <title>The Global Catalogue of Microorganisms (GCM) 10K type strain sequencing project: providing services to taxonomists for standard genome sequencing and annotation.</title>
        <authorList>
            <consortium name="The Broad Institute Genomics Platform"/>
            <consortium name="The Broad Institute Genome Sequencing Center for Infectious Disease"/>
            <person name="Wu L."/>
            <person name="Ma J."/>
        </authorList>
    </citation>
    <scope>NUCLEOTIDE SEQUENCE [LARGE SCALE GENOMIC DNA]</scope>
    <source>
        <strain evidence="4">KCTC 42398</strain>
    </source>
</reference>
<dbReference type="EC" id="2.4.-.-" evidence="3"/>
<protein>
    <submittedName>
        <fullName evidence="3">Glycosyltransferase family 2 protein</fullName>
        <ecNumber evidence="3">2.4.-.-</ecNumber>
    </submittedName>
</protein>
<proteinExistence type="inferred from homology"/>
<name>A0ABW5T8X5_9FLAO</name>
<sequence length="255" mass="30374">MKHIQISALLITFNEEKHIDAVIKNIDFADEIIVVDSFSTDETLIRLKGFPRVTVISRTFENFADQRNYAIAQAKYDWILFIDADERIPENLRQEILNVVKNTDEIVAYMFKRRFFFNKKVMRFSGLQSDTTYRLFRKGYAKYDENKIVHENLIVDGKSAILKHYMLHYCYTSNADYKRKMEHYASLKAKELYNKGKKFNLFHLILRPVYKFITNYVVRLGFLDGIEGFNICYLSAYGVWYRYKELQRLNSLPKL</sequence>
<evidence type="ECO:0000256" key="1">
    <source>
        <dbReference type="ARBA" id="ARBA00038494"/>
    </source>
</evidence>
<dbReference type="Pfam" id="PF00535">
    <property type="entry name" value="Glycos_transf_2"/>
    <property type="match status" value="1"/>
</dbReference>
<dbReference type="CDD" id="cd02511">
    <property type="entry name" value="Beta4Glucosyltransferase"/>
    <property type="match status" value="1"/>
</dbReference>